<proteinExistence type="predicted"/>
<keyword evidence="2" id="KW-1185">Reference proteome</keyword>
<dbReference type="Proteomes" id="UP000299102">
    <property type="component" value="Unassembled WGS sequence"/>
</dbReference>
<dbReference type="OrthoDB" id="10065625at2759"/>
<protein>
    <submittedName>
        <fullName evidence="1">Uncharacterized protein</fullName>
    </submittedName>
</protein>
<reference evidence="1 2" key="1">
    <citation type="journal article" date="2019" name="Commun. Biol.">
        <title>The bagworm genome reveals a unique fibroin gene that provides high tensile strength.</title>
        <authorList>
            <person name="Kono N."/>
            <person name="Nakamura H."/>
            <person name="Ohtoshi R."/>
            <person name="Tomita M."/>
            <person name="Numata K."/>
            <person name="Arakawa K."/>
        </authorList>
    </citation>
    <scope>NUCLEOTIDE SEQUENCE [LARGE SCALE GENOMIC DNA]</scope>
</reference>
<name>A0A4C1TS95_EUMVA</name>
<organism evidence="1 2">
    <name type="scientific">Eumeta variegata</name>
    <name type="common">Bagworm moth</name>
    <name type="synonym">Eumeta japonica</name>
    <dbReference type="NCBI Taxonomy" id="151549"/>
    <lineage>
        <taxon>Eukaryota</taxon>
        <taxon>Metazoa</taxon>
        <taxon>Ecdysozoa</taxon>
        <taxon>Arthropoda</taxon>
        <taxon>Hexapoda</taxon>
        <taxon>Insecta</taxon>
        <taxon>Pterygota</taxon>
        <taxon>Neoptera</taxon>
        <taxon>Endopterygota</taxon>
        <taxon>Lepidoptera</taxon>
        <taxon>Glossata</taxon>
        <taxon>Ditrysia</taxon>
        <taxon>Tineoidea</taxon>
        <taxon>Psychidae</taxon>
        <taxon>Oiketicinae</taxon>
        <taxon>Eumeta</taxon>
    </lineage>
</organism>
<gene>
    <name evidence="1" type="ORF">EVAR_13329_1</name>
</gene>
<dbReference type="EMBL" id="BGZK01000081">
    <property type="protein sequence ID" value="GBP16706.1"/>
    <property type="molecule type" value="Genomic_DNA"/>
</dbReference>
<comment type="caution">
    <text evidence="1">The sequence shown here is derived from an EMBL/GenBank/DDBJ whole genome shotgun (WGS) entry which is preliminary data.</text>
</comment>
<accession>A0A4C1TS95</accession>
<evidence type="ECO:0000313" key="2">
    <source>
        <dbReference type="Proteomes" id="UP000299102"/>
    </source>
</evidence>
<evidence type="ECO:0000313" key="1">
    <source>
        <dbReference type="EMBL" id="GBP16706.1"/>
    </source>
</evidence>
<dbReference type="AlphaFoldDB" id="A0A4C1TS95"/>
<sequence>MAKSCSREASAAIDRRKLPADTLDALRAKNAALRHAYAYPSRENRSKAWCLRKRYLPTLPLKKPDNSIAVDDLEKTECLADSFKLQCSHTVPPNDSHHIIRNEEKVRHKTFLEPRDDLSPVSLDEVQKLVNNFNAKMAPGLDKREFLKAPRTLPFCTPRTPMTYRDRRQASSWRCSPTTPPFICVTLQSATSALTSRVPSMSWVDGSKLGGSRLTPRNGRPSLLCIEKVGALWWSPETAPASRYRMIPTRIGVPVTSCAERIPLRDPPQGKSRAVNTLACCPTASGEAEYCTLAATCEARAAINKSNIEMLSIILLTHRKNPYSEATMKKIRSAGLHGGEIAARVITIIKRRSRSTLVRD</sequence>